<reference evidence="3 4" key="1">
    <citation type="submission" date="2024-06" db="EMBL/GenBank/DDBJ databases">
        <title>The Natural Products Discovery Center: Release of the First 8490 Sequenced Strains for Exploring Actinobacteria Biosynthetic Diversity.</title>
        <authorList>
            <person name="Kalkreuter E."/>
            <person name="Kautsar S.A."/>
            <person name="Yang D."/>
            <person name="Bader C.D."/>
            <person name="Teijaro C.N."/>
            <person name="Fluegel L."/>
            <person name="Davis C.M."/>
            <person name="Simpson J.R."/>
            <person name="Lauterbach L."/>
            <person name="Steele A.D."/>
            <person name="Gui C."/>
            <person name="Meng S."/>
            <person name="Li G."/>
            <person name="Viehrig K."/>
            <person name="Ye F."/>
            <person name="Su P."/>
            <person name="Kiefer A.F."/>
            <person name="Nichols A."/>
            <person name="Cepeda A.J."/>
            <person name="Yan W."/>
            <person name="Fan B."/>
            <person name="Jiang Y."/>
            <person name="Adhikari A."/>
            <person name="Zheng C.-J."/>
            <person name="Schuster L."/>
            <person name="Cowan T.M."/>
            <person name="Smanski M.J."/>
            <person name="Chevrette M.G."/>
            <person name="De Carvalho L.P.S."/>
            <person name="Shen B."/>
        </authorList>
    </citation>
    <scope>NUCLEOTIDE SEQUENCE [LARGE SCALE GENOMIC DNA]</scope>
    <source>
        <strain evidence="3 4">NPDC048117</strain>
    </source>
</reference>
<sequence length="675" mass="73246">MSVKVSVVVPVYNPGPYIKDCVDSLLRQSLPPGEFEAVFVDDGSTDGTPALLDALAAEHPHIQVIHQEPSGWSGKPRNVGIEASRGEYVMFVDNDDYLGDEALERMYDYAVKNGSDVVIGKMAGKGRPVPVELFRKNHPRATVENAPLMDSLTPHKMFRRAFLDRIGLRFPEGRRRLEDHVFIAEAYLRAETISVLGDYVCYYHVKRDDASNAGFQRFDPVGYFKNLREALDVVERYTGPGPLRDRMYRRWLRNEMVERMRGKRLLSLPDDYRREMFGEIRDVINERFGPSVAAPLAPTQRVVAALVAAGRYEDTLAFAEWEASLAPRAVAGPVRWDKGVLRFDLVADYTADGAPMVFPADGAHTPPEAAPEDVRAAIAWVLADTTARFGSAAVDVVVRERTTAAQYYLPVEVTPEKEPAGEGAGDGVGLRVRASVSVDPVVAAGGSPLRPGLWDLFVRVKMGGWARECRVGPAPGAPRPAGNAAVTAGSVVLPYWTARDTLSLDVDRATRNLRLDRLSPAGVTVAGGRLRATLPLHAPDATEVLLRLTGPVAAAAPEVPGTLSPDASSPDAGATSVLEVALPLDRAPRAVPLRLALAPAPRSGDPRFLPLPVTLRVTGEGVRVAHAALPQGARPRRGLLLRLGRRLPLPARRAVVKVMDTLAPGLRARLTGKED</sequence>
<evidence type="ECO:0000259" key="1">
    <source>
        <dbReference type="Pfam" id="PF00535"/>
    </source>
</evidence>
<dbReference type="RefSeq" id="WP_359269637.1">
    <property type="nucleotide sequence ID" value="NZ_JBEZNA010000009.1"/>
</dbReference>
<dbReference type="SUPFAM" id="SSF53448">
    <property type="entry name" value="Nucleotide-diphospho-sugar transferases"/>
    <property type="match status" value="1"/>
</dbReference>
<keyword evidence="3" id="KW-0328">Glycosyltransferase</keyword>
<dbReference type="InterPro" id="IPR001173">
    <property type="entry name" value="Glyco_trans_2-like"/>
</dbReference>
<organism evidence="3 4">
    <name type="scientific">Streptomyces chilikensis</name>
    <dbReference type="NCBI Taxonomy" id="1194079"/>
    <lineage>
        <taxon>Bacteria</taxon>
        <taxon>Bacillati</taxon>
        <taxon>Actinomycetota</taxon>
        <taxon>Actinomycetes</taxon>
        <taxon>Kitasatosporales</taxon>
        <taxon>Streptomycetaceae</taxon>
        <taxon>Streptomyces</taxon>
    </lineage>
</organism>
<name>A0ABV3EL70_9ACTN</name>
<dbReference type="Pfam" id="PF00535">
    <property type="entry name" value="Glycos_transf_2"/>
    <property type="match status" value="1"/>
</dbReference>
<keyword evidence="4" id="KW-1185">Reference proteome</keyword>
<feature type="domain" description="Glycosyltransferase 2-like" evidence="1">
    <location>
        <begin position="6"/>
        <end position="129"/>
    </location>
</feature>
<dbReference type="InterPro" id="IPR054028">
    <property type="entry name" value="TarS/TarP_linker"/>
</dbReference>
<dbReference type="PANTHER" id="PTHR22916">
    <property type="entry name" value="GLYCOSYLTRANSFERASE"/>
    <property type="match status" value="1"/>
</dbReference>
<dbReference type="CDD" id="cd00761">
    <property type="entry name" value="Glyco_tranf_GTA_type"/>
    <property type="match status" value="1"/>
</dbReference>
<proteinExistence type="predicted"/>
<dbReference type="EC" id="2.4.-.-" evidence="3"/>
<dbReference type="EMBL" id="JBEZNA010000009">
    <property type="protein sequence ID" value="MEU9576937.1"/>
    <property type="molecule type" value="Genomic_DNA"/>
</dbReference>
<evidence type="ECO:0000313" key="3">
    <source>
        <dbReference type="EMBL" id="MEU9576937.1"/>
    </source>
</evidence>
<protein>
    <submittedName>
        <fullName evidence="3">Glycosyltransferase family A protein</fullName>
        <ecNumber evidence="3">2.4.-.-</ecNumber>
    </submittedName>
</protein>
<dbReference type="Pfam" id="PF22181">
    <property type="entry name" value="TarS_linker"/>
    <property type="match status" value="1"/>
</dbReference>
<dbReference type="Gene3D" id="3.90.550.10">
    <property type="entry name" value="Spore Coat Polysaccharide Biosynthesis Protein SpsA, Chain A"/>
    <property type="match status" value="1"/>
</dbReference>
<dbReference type="Proteomes" id="UP001551584">
    <property type="component" value="Unassembled WGS sequence"/>
</dbReference>
<keyword evidence="3" id="KW-0808">Transferase</keyword>
<evidence type="ECO:0000313" key="4">
    <source>
        <dbReference type="Proteomes" id="UP001551584"/>
    </source>
</evidence>
<accession>A0ABV3EL70</accession>
<comment type="caution">
    <text evidence="3">The sequence shown here is derived from an EMBL/GenBank/DDBJ whole genome shotgun (WGS) entry which is preliminary data.</text>
</comment>
<feature type="domain" description="TarS/TarP linker" evidence="2">
    <location>
        <begin position="220"/>
        <end position="319"/>
    </location>
</feature>
<dbReference type="PANTHER" id="PTHR22916:SF3">
    <property type="entry name" value="UDP-GLCNAC:BETAGAL BETA-1,3-N-ACETYLGLUCOSAMINYLTRANSFERASE-LIKE PROTEIN 1"/>
    <property type="match status" value="1"/>
</dbReference>
<evidence type="ECO:0000259" key="2">
    <source>
        <dbReference type="Pfam" id="PF22181"/>
    </source>
</evidence>
<dbReference type="InterPro" id="IPR029044">
    <property type="entry name" value="Nucleotide-diphossugar_trans"/>
</dbReference>
<dbReference type="GO" id="GO:0016757">
    <property type="term" value="F:glycosyltransferase activity"/>
    <property type="evidence" value="ECO:0007669"/>
    <property type="project" value="UniProtKB-KW"/>
</dbReference>
<gene>
    <name evidence="3" type="ORF">AB0D95_06610</name>
</gene>